<dbReference type="EMBL" id="LAZR01024879">
    <property type="protein sequence ID" value="KKL73706.1"/>
    <property type="molecule type" value="Genomic_DNA"/>
</dbReference>
<protein>
    <submittedName>
        <fullName evidence="2">Uncharacterized protein</fullName>
    </submittedName>
</protein>
<feature type="region of interest" description="Disordered" evidence="1">
    <location>
        <begin position="1"/>
        <end position="38"/>
    </location>
</feature>
<comment type="caution">
    <text evidence="2">The sequence shown here is derived from an EMBL/GenBank/DDBJ whole genome shotgun (WGS) entry which is preliminary data.</text>
</comment>
<dbReference type="AlphaFoldDB" id="A0A0F9F5D6"/>
<sequence length="115" mass="12790">MGERQEEAGERPSMREPPRPMDPQTASSNADAGEYQAPCRKSRPSCLFTFLGEVPIRQEPRSTTLQAVGWTQRSAVHLWVSDAGYRRLYSHDLRASPDMANVALPCLSACRTGQI</sequence>
<name>A0A0F9F5D6_9ZZZZ</name>
<reference evidence="2" key="1">
    <citation type="journal article" date="2015" name="Nature">
        <title>Complex archaea that bridge the gap between prokaryotes and eukaryotes.</title>
        <authorList>
            <person name="Spang A."/>
            <person name="Saw J.H."/>
            <person name="Jorgensen S.L."/>
            <person name="Zaremba-Niedzwiedzka K."/>
            <person name="Martijn J."/>
            <person name="Lind A.E."/>
            <person name="van Eijk R."/>
            <person name="Schleper C."/>
            <person name="Guy L."/>
            <person name="Ettema T.J."/>
        </authorList>
    </citation>
    <scope>NUCLEOTIDE SEQUENCE</scope>
</reference>
<evidence type="ECO:0000256" key="1">
    <source>
        <dbReference type="SAM" id="MobiDB-lite"/>
    </source>
</evidence>
<gene>
    <name evidence="2" type="ORF">LCGC14_2072210</name>
</gene>
<evidence type="ECO:0000313" key="2">
    <source>
        <dbReference type="EMBL" id="KKL73706.1"/>
    </source>
</evidence>
<proteinExistence type="predicted"/>
<accession>A0A0F9F5D6</accession>
<organism evidence="2">
    <name type="scientific">marine sediment metagenome</name>
    <dbReference type="NCBI Taxonomy" id="412755"/>
    <lineage>
        <taxon>unclassified sequences</taxon>
        <taxon>metagenomes</taxon>
        <taxon>ecological metagenomes</taxon>
    </lineage>
</organism>
<feature type="compositionally biased region" description="Basic and acidic residues" evidence="1">
    <location>
        <begin position="1"/>
        <end position="19"/>
    </location>
</feature>